<feature type="non-terminal residue" evidence="2">
    <location>
        <position position="1"/>
    </location>
</feature>
<dbReference type="AlphaFoldDB" id="A0A382NKT8"/>
<proteinExistence type="predicted"/>
<evidence type="ECO:0000259" key="1">
    <source>
        <dbReference type="Pfam" id="PF21294"/>
    </source>
</evidence>
<name>A0A382NKT8_9ZZZZ</name>
<gene>
    <name evidence="2" type="ORF">METZ01_LOCUS313065</name>
</gene>
<dbReference type="Pfam" id="PF21294">
    <property type="entry name" value="Polysacc_lyase_14"/>
    <property type="match status" value="1"/>
</dbReference>
<accession>A0A382NKT8</accession>
<evidence type="ECO:0000313" key="2">
    <source>
        <dbReference type="EMBL" id="SVC60211.1"/>
    </source>
</evidence>
<reference evidence="2" key="1">
    <citation type="submission" date="2018-05" db="EMBL/GenBank/DDBJ databases">
        <authorList>
            <person name="Lanie J.A."/>
            <person name="Ng W.-L."/>
            <person name="Kazmierczak K.M."/>
            <person name="Andrzejewski T.M."/>
            <person name="Davidsen T.M."/>
            <person name="Wayne K.J."/>
            <person name="Tettelin H."/>
            <person name="Glass J.I."/>
            <person name="Rusch D."/>
            <person name="Podicherti R."/>
            <person name="Tsui H.-C.T."/>
            <person name="Winkler M.E."/>
        </authorList>
    </citation>
    <scope>NUCLEOTIDE SEQUENCE</scope>
</reference>
<organism evidence="2">
    <name type="scientific">marine metagenome</name>
    <dbReference type="NCBI Taxonomy" id="408172"/>
    <lineage>
        <taxon>unclassified sequences</taxon>
        <taxon>metagenomes</taxon>
        <taxon>ecological metagenomes</taxon>
    </lineage>
</organism>
<feature type="domain" description="Polysaccharide lyase 14" evidence="1">
    <location>
        <begin position="9"/>
        <end position="38"/>
    </location>
</feature>
<dbReference type="Gene3D" id="2.60.120.200">
    <property type="match status" value="1"/>
</dbReference>
<sequence>KVGPKVALVDQFMFSTFHGGSTRKWAPTRNSHARFDDFVISPLP</sequence>
<dbReference type="InterPro" id="IPR048958">
    <property type="entry name" value="Polysacc_lyase_14"/>
</dbReference>
<dbReference type="EMBL" id="UINC01100276">
    <property type="protein sequence ID" value="SVC60211.1"/>
    <property type="molecule type" value="Genomic_DNA"/>
</dbReference>
<protein>
    <recommendedName>
        <fullName evidence="1">Polysaccharide lyase 14 domain-containing protein</fullName>
    </recommendedName>
</protein>